<feature type="transmembrane region" description="Helical" evidence="1">
    <location>
        <begin position="40"/>
        <end position="70"/>
    </location>
</feature>
<name>A0AAD5PCG2_9FUNG</name>
<evidence type="ECO:0000256" key="1">
    <source>
        <dbReference type="SAM" id="Phobius"/>
    </source>
</evidence>
<evidence type="ECO:0000313" key="3">
    <source>
        <dbReference type="Proteomes" id="UP001209540"/>
    </source>
</evidence>
<dbReference type="EMBL" id="JAIXMP010000018">
    <property type="protein sequence ID" value="KAI9258890.1"/>
    <property type="molecule type" value="Genomic_DNA"/>
</dbReference>
<sequence length="91" mass="10980">MDFLIYNNQTFDIYKLPLYHARFLLHTTHTHPSLYFITQLVHLVCFIFIVPVTLLTIASTYTLYISIYDINIQIYKNKKKSCYIIIVFYNY</sequence>
<keyword evidence="1" id="KW-0812">Transmembrane</keyword>
<keyword evidence="3" id="KW-1185">Reference proteome</keyword>
<dbReference type="AlphaFoldDB" id="A0AAD5PCG2"/>
<organism evidence="2 3">
    <name type="scientific">Phascolomyces articulosus</name>
    <dbReference type="NCBI Taxonomy" id="60185"/>
    <lineage>
        <taxon>Eukaryota</taxon>
        <taxon>Fungi</taxon>
        <taxon>Fungi incertae sedis</taxon>
        <taxon>Mucoromycota</taxon>
        <taxon>Mucoromycotina</taxon>
        <taxon>Mucoromycetes</taxon>
        <taxon>Mucorales</taxon>
        <taxon>Lichtheimiaceae</taxon>
        <taxon>Phascolomyces</taxon>
    </lineage>
</organism>
<proteinExistence type="predicted"/>
<keyword evidence="1" id="KW-0472">Membrane</keyword>
<reference evidence="2" key="2">
    <citation type="submission" date="2023-02" db="EMBL/GenBank/DDBJ databases">
        <authorList>
            <consortium name="DOE Joint Genome Institute"/>
            <person name="Mondo S.J."/>
            <person name="Chang Y."/>
            <person name="Wang Y."/>
            <person name="Ahrendt S."/>
            <person name="Andreopoulos W."/>
            <person name="Barry K."/>
            <person name="Beard J."/>
            <person name="Benny G.L."/>
            <person name="Blankenship S."/>
            <person name="Bonito G."/>
            <person name="Cuomo C."/>
            <person name="Desiro A."/>
            <person name="Gervers K.A."/>
            <person name="Hundley H."/>
            <person name="Kuo A."/>
            <person name="LaButti K."/>
            <person name="Lang B.F."/>
            <person name="Lipzen A."/>
            <person name="O'Donnell K."/>
            <person name="Pangilinan J."/>
            <person name="Reynolds N."/>
            <person name="Sandor L."/>
            <person name="Smith M.W."/>
            <person name="Tsang A."/>
            <person name="Grigoriev I.V."/>
            <person name="Stajich J.E."/>
            <person name="Spatafora J.W."/>
        </authorList>
    </citation>
    <scope>NUCLEOTIDE SEQUENCE</scope>
    <source>
        <strain evidence="2">RSA 2281</strain>
    </source>
</reference>
<dbReference type="Proteomes" id="UP001209540">
    <property type="component" value="Unassembled WGS sequence"/>
</dbReference>
<keyword evidence="1" id="KW-1133">Transmembrane helix</keyword>
<evidence type="ECO:0000313" key="2">
    <source>
        <dbReference type="EMBL" id="KAI9258890.1"/>
    </source>
</evidence>
<protein>
    <submittedName>
        <fullName evidence="2">Uncharacterized protein</fullName>
    </submittedName>
</protein>
<accession>A0AAD5PCG2</accession>
<comment type="caution">
    <text evidence="2">The sequence shown here is derived from an EMBL/GenBank/DDBJ whole genome shotgun (WGS) entry which is preliminary data.</text>
</comment>
<reference evidence="2" key="1">
    <citation type="journal article" date="2022" name="IScience">
        <title>Evolution of zygomycete secretomes and the origins of terrestrial fungal ecologies.</title>
        <authorList>
            <person name="Chang Y."/>
            <person name="Wang Y."/>
            <person name="Mondo S."/>
            <person name="Ahrendt S."/>
            <person name="Andreopoulos W."/>
            <person name="Barry K."/>
            <person name="Beard J."/>
            <person name="Benny G.L."/>
            <person name="Blankenship S."/>
            <person name="Bonito G."/>
            <person name="Cuomo C."/>
            <person name="Desiro A."/>
            <person name="Gervers K.A."/>
            <person name="Hundley H."/>
            <person name="Kuo A."/>
            <person name="LaButti K."/>
            <person name="Lang B.F."/>
            <person name="Lipzen A."/>
            <person name="O'Donnell K."/>
            <person name="Pangilinan J."/>
            <person name="Reynolds N."/>
            <person name="Sandor L."/>
            <person name="Smith M.E."/>
            <person name="Tsang A."/>
            <person name="Grigoriev I.V."/>
            <person name="Stajich J.E."/>
            <person name="Spatafora J.W."/>
        </authorList>
    </citation>
    <scope>NUCLEOTIDE SEQUENCE</scope>
    <source>
        <strain evidence="2">RSA 2281</strain>
    </source>
</reference>
<gene>
    <name evidence="2" type="ORF">BDA99DRAFT_514471</name>
</gene>